<dbReference type="EMBL" id="KI394712">
    <property type="protein sequence ID" value="ERN01794.1"/>
    <property type="molecule type" value="Genomic_DNA"/>
</dbReference>
<proteinExistence type="predicted"/>
<evidence type="ECO:0000313" key="3">
    <source>
        <dbReference type="Proteomes" id="UP000017836"/>
    </source>
</evidence>
<evidence type="ECO:0000313" key="2">
    <source>
        <dbReference type="EMBL" id="ERN01794.1"/>
    </source>
</evidence>
<evidence type="ECO:0000256" key="1">
    <source>
        <dbReference type="SAM" id="MobiDB-lite"/>
    </source>
</evidence>
<dbReference type="HOGENOM" id="CLU_2929556_0_0_1"/>
<name>U5CLE0_AMBTC</name>
<gene>
    <name evidence="2" type="ORF">AMTR_s03475p00005140</name>
</gene>
<dbReference type="Gramene" id="ERN01794">
    <property type="protein sequence ID" value="ERN01794"/>
    <property type="gene ID" value="AMTR_s03475p00005140"/>
</dbReference>
<keyword evidence="3" id="KW-1185">Reference proteome</keyword>
<feature type="non-terminal residue" evidence="2">
    <location>
        <position position="1"/>
    </location>
</feature>
<reference evidence="3" key="1">
    <citation type="journal article" date="2013" name="Science">
        <title>The Amborella genome and the evolution of flowering plants.</title>
        <authorList>
            <consortium name="Amborella Genome Project"/>
        </authorList>
    </citation>
    <scope>NUCLEOTIDE SEQUENCE [LARGE SCALE GENOMIC DNA]</scope>
</reference>
<sequence>AREAHDLSTCLGPIDQHTRRMPTPLKNCKRWYPSPTRGYTRRTPTPLKNCKRWYPSPTRGY</sequence>
<dbReference type="AlphaFoldDB" id="U5CLE0"/>
<organism evidence="2 3">
    <name type="scientific">Amborella trichopoda</name>
    <dbReference type="NCBI Taxonomy" id="13333"/>
    <lineage>
        <taxon>Eukaryota</taxon>
        <taxon>Viridiplantae</taxon>
        <taxon>Streptophyta</taxon>
        <taxon>Embryophyta</taxon>
        <taxon>Tracheophyta</taxon>
        <taxon>Spermatophyta</taxon>
        <taxon>Magnoliopsida</taxon>
        <taxon>Amborellales</taxon>
        <taxon>Amborellaceae</taxon>
        <taxon>Amborella</taxon>
    </lineage>
</organism>
<dbReference type="Proteomes" id="UP000017836">
    <property type="component" value="Unassembled WGS sequence"/>
</dbReference>
<accession>U5CLE0</accession>
<feature type="region of interest" description="Disordered" evidence="1">
    <location>
        <begin position="1"/>
        <end position="22"/>
    </location>
</feature>
<protein>
    <submittedName>
        <fullName evidence="2">Uncharacterized protein</fullName>
    </submittedName>
</protein>